<dbReference type="InterPro" id="IPR036108">
    <property type="entry name" value="4pyrrol_syn_uPrphyn_synt_sf"/>
</dbReference>
<evidence type="ECO:0000313" key="3">
    <source>
        <dbReference type="Proteomes" id="UP000824267"/>
    </source>
</evidence>
<sequence length="264" mass="30447">MINFMSKTNIKNILISQPAPADLSKSQYKVLIDKYKVQLEFFKFFDVAGISSREFRDAKIALLDYTAVIFTSKLAVDNYFRLAKELRLSVPETMKYFCITEAIANYMQNYVQYRKRKIFHGKLNFGELMEVITKHKEEKFIFPCAEDSSLEYFKLLETANISYKKCVMYRSITKDLSSIDINKFDMVVVFSPIGVKSFVETFGDNFPKDLLFAAFGTSTQAALKNAKLKICIPAPTKENPSMVMALEKFLSLSAKEKEEWINKM</sequence>
<protein>
    <submittedName>
        <fullName evidence="2">Uroporphyrinogen-III synthase</fullName>
    </submittedName>
</protein>
<evidence type="ECO:0000259" key="1">
    <source>
        <dbReference type="Pfam" id="PF02602"/>
    </source>
</evidence>
<reference evidence="2" key="1">
    <citation type="journal article" date="2021" name="PeerJ">
        <title>Extensive microbial diversity within the chicken gut microbiome revealed by metagenomics and culture.</title>
        <authorList>
            <person name="Gilroy R."/>
            <person name="Ravi A."/>
            <person name="Getino M."/>
            <person name="Pursley I."/>
            <person name="Horton D.L."/>
            <person name="Alikhan N.F."/>
            <person name="Baker D."/>
            <person name="Gharbi K."/>
            <person name="Hall N."/>
            <person name="Watson M."/>
            <person name="Adriaenssens E.M."/>
            <person name="Foster-Nyarko E."/>
            <person name="Jarju S."/>
            <person name="Secka A."/>
            <person name="Antonio M."/>
            <person name="Oren A."/>
            <person name="Chaudhuri R.R."/>
            <person name="La Ragione R."/>
            <person name="Hildebrand F."/>
            <person name="Pallen M.J."/>
        </authorList>
    </citation>
    <scope>NUCLEOTIDE SEQUENCE</scope>
    <source>
        <strain evidence="2">Gambia16-930</strain>
    </source>
</reference>
<name>A0A9D1RHI3_9BACT</name>
<organism evidence="2 3">
    <name type="scientific">Candidatus Onthomorpha intestinigallinarum</name>
    <dbReference type="NCBI Taxonomy" id="2840880"/>
    <lineage>
        <taxon>Bacteria</taxon>
        <taxon>Pseudomonadati</taxon>
        <taxon>Bacteroidota</taxon>
        <taxon>Bacteroidia</taxon>
        <taxon>Bacteroidales</taxon>
        <taxon>Candidatus Onthomorpha</taxon>
    </lineage>
</organism>
<evidence type="ECO:0000313" key="2">
    <source>
        <dbReference type="EMBL" id="HIW86737.1"/>
    </source>
</evidence>
<dbReference type="Gene3D" id="3.40.50.10090">
    <property type="match status" value="2"/>
</dbReference>
<dbReference type="AlphaFoldDB" id="A0A9D1RHI3"/>
<reference evidence="2" key="2">
    <citation type="submission" date="2021-04" db="EMBL/GenBank/DDBJ databases">
        <authorList>
            <person name="Gilroy R."/>
        </authorList>
    </citation>
    <scope>NUCLEOTIDE SEQUENCE</scope>
    <source>
        <strain evidence="2">Gambia16-930</strain>
    </source>
</reference>
<dbReference type="GO" id="GO:0033014">
    <property type="term" value="P:tetrapyrrole biosynthetic process"/>
    <property type="evidence" value="ECO:0007669"/>
    <property type="project" value="InterPro"/>
</dbReference>
<dbReference type="EMBL" id="DXGG01000015">
    <property type="protein sequence ID" value="HIW86737.1"/>
    <property type="molecule type" value="Genomic_DNA"/>
</dbReference>
<feature type="non-terminal residue" evidence="2">
    <location>
        <position position="264"/>
    </location>
</feature>
<dbReference type="CDD" id="cd06578">
    <property type="entry name" value="HemD"/>
    <property type="match status" value="1"/>
</dbReference>
<dbReference type="InterPro" id="IPR003754">
    <property type="entry name" value="4pyrrol_synth_uPrphyn_synth"/>
</dbReference>
<dbReference type="SUPFAM" id="SSF69618">
    <property type="entry name" value="HemD-like"/>
    <property type="match status" value="1"/>
</dbReference>
<feature type="domain" description="Tetrapyrrole biosynthesis uroporphyrinogen III synthase" evidence="1">
    <location>
        <begin position="58"/>
        <end position="243"/>
    </location>
</feature>
<dbReference type="Pfam" id="PF02602">
    <property type="entry name" value="HEM4"/>
    <property type="match status" value="1"/>
</dbReference>
<gene>
    <name evidence="2" type="ORF">IAC47_00460</name>
</gene>
<comment type="caution">
    <text evidence="2">The sequence shown here is derived from an EMBL/GenBank/DDBJ whole genome shotgun (WGS) entry which is preliminary data.</text>
</comment>
<accession>A0A9D1RHI3</accession>
<dbReference type="Proteomes" id="UP000824267">
    <property type="component" value="Unassembled WGS sequence"/>
</dbReference>
<proteinExistence type="predicted"/>
<dbReference type="GO" id="GO:0004852">
    <property type="term" value="F:uroporphyrinogen-III synthase activity"/>
    <property type="evidence" value="ECO:0007669"/>
    <property type="project" value="InterPro"/>
</dbReference>